<keyword evidence="18" id="KW-0129">CBS domain</keyword>
<dbReference type="Gene3D" id="3.30.450.20">
    <property type="entry name" value="PAS domain"/>
    <property type="match status" value="4"/>
</dbReference>
<dbReference type="InterPro" id="IPR001610">
    <property type="entry name" value="PAC"/>
</dbReference>
<dbReference type="Pfam" id="PF13185">
    <property type="entry name" value="GAF_2"/>
    <property type="match status" value="2"/>
</dbReference>
<dbReference type="InterPro" id="IPR003018">
    <property type="entry name" value="GAF"/>
</dbReference>
<dbReference type="CDD" id="cd16922">
    <property type="entry name" value="HATPase_EvgS-ArcB-TorS-like"/>
    <property type="match status" value="1"/>
</dbReference>
<dbReference type="InterPro" id="IPR005467">
    <property type="entry name" value="His_kinase_dom"/>
</dbReference>
<dbReference type="PROSITE" id="PS51371">
    <property type="entry name" value="CBS"/>
    <property type="match status" value="2"/>
</dbReference>
<evidence type="ECO:0000256" key="5">
    <source>
        <dbReference type="ARBA" id="ARBA00022553"/>
    </source>
</evidence>
<evidence type="ECO:0000256" key="12">
    <source>
        <dbReference type="ARBA" id="ARBA00023012"/>
    </source>
</evidence>
<dbReference type="PROSITE" id="PS50110">
    <property type="entry name" value="RESPONSE_REGULATORY"/>
    <property type="match status" value="1"/>
</dbReference>
<evidence type="ECO:0000256" key="17">
    <source>
        <dbReference type="PROSITE-ProRule" id="PRU00169"/>
    </source>
</evidence>
<evidence type="ECO:0000256" key="2">
    <source>
        <dbReference type="ARBA" id="ARBA00004651"/>
    </source>
</evidence>
<evidence type="ECO:0000259" key="23">
    <source>
        <dbReference type="PROSITE" id="PS50113"/>
    </source>
</evidence>
<feature type="domain" description="Histidine kinase" evidence="20">
    <location>
        <begin position="1036"/>
        <end position="1256"/>
    </location>
</feature>
<dbReference type="SMART" id="SM00116">
    <property type="entry name" value="CBS"/>
    <property type="match status" value="2"/>
</dbReference>
<evidence type="ECO:0000256" key="4">
    <source>
        <dbReference type="ARBA" id="ARBA00022475"/>
    </source>
</evidence>
<feature type="domain" description="PAS" evidence="22">
    <location>
        <begin position="873"/>
        <end position="928"/>
    </location>
</feature>
<evidence type="ECO:0000259" key="25">
    <source>
        <dbReference type="PROSITE" id="PS51371"/>
    </source>
</evidence>
<evidence type="ECO:0000259" key="22">
    <source>
        <dbReference type="PROSITE" id="PS50112"/>
    </source>
</evidence>
<evidence type="ECO:0000256" key="14">
    <source>
        <dbReference type="ARBA" id="ARBA00058004"/>
    </source>
</evidence>
<dbReference type="FunFam" id="3.30.565.10:FF:000010">
    <property type="entry name" value="Sensor histidine kinase RcsC"/>
    <property type="match status" value="1"/>
</dbReference>
<dbReference type="Pfam" id="PF08447">
    <property type="entry name" value="PAS_3"/>
    <property type="match status" value="1"/>
</dbReference>
<dbReference type="InterPro" id="IPR013656">
    <property type="entry name" value="PAS_4"/>
</dbReference>
<keyword evidence="27" id="KW-1185">Reference proteome</keyword>
<dbReference type="SMART" id="SM00091">
    <property type="entry name" value="PAS"/>
    <property type="match status" value="4"/>
</dbReference>
<dbReference type="SMART" id="SM00387">
    <property type="entry name" value="HATPase_c"/>
    <property type="match status" value="1"/>
</dbReference>
<dbReference type="CDD" id="cd00130">
    <property type="entry name" value="PAS"/>
    <property type="match status" value="4"/>
</dbReference>
<keyword evidence="9" id="KW-0418">Kinase</keyword>
<dbReference type="CDD" id="cd17546">
    <property type="entry name" value="REC_hyHK_CKI1_RcsC-like"/>
    <property type="match status" value="1"/>
</dbReference>
<evidence type="ECO:0000256" key="19">
    <source>
        <dbReference type="SAM" id="MobiDB-lite"/>
    </source>
</evidence>
<dbReference type="InterPro" id="IPR011006">
    <property type="entry name" value="CheY-like_superfamily"/>
</dbReference>
<feature type="domain" description="PAS" evidence="22">
    <location>
        <begin position="270"/>
        <end position="313"/>
    </location>
</feature>
<accession>A0A4Y4CYI4</accession>
<dbReference type="InterPro" id="IPR003661">
    <property type="entry name" value="HisK_dim/P_dom"/>
</dbReference>
<evidence type="ECO:0000256" key="11">
    <source>
        <dbReference type="ARBA" id="ARBA00022989"/>
    </source>
</evidence>
<dbReference type="NCBIfam" id="TIGR00229">
    <property type="entry name" value="sensory_box"/>
    <property type="match status" value="4"/>
</dbReference>
<dbReference type="SMART" id="SM00388">
    <property type="entry name" value="HisKA"/>
    <property type="match status" value="1"/>
</dbReference>
<evidence type="ECO:0000259" key="21">
    <source>
        <dbReference type="PROSITE" id="PS50110"/>
    </source>
</evidence>
<keyword evidence="4" id="KW-1003">Cell membrane</keyword>
<reference evidence="26 27" key="1">
    <citation type="submission" date="2019-06" db="EMBL/GenBank/DDBJ databases">
        <title>Whole genome shotgun sequence of Zoogloea ramigera NBRC 15342.</title>
        <authorList>
            <person name="Hosoyama A."/>
            <person name="Uohara A."/>
            <person name="Ohji S."/>
            <person name="Ichikawa N."/>
        </authorList>
    </citation>
    <scope>NUCLEOTIDE SEQUENCE [LARGE SCALE GENOMIC DNA]</scope>
    <source>
        <strain evidence="26 27">NBRC 15342</strain>
    </source>
</reference>
<dbReference type="Gene3D" id="1.10.287.130">
    <property type="match status" value="1"/>
</dbReference>
<evidence type="ECO:0000313" key="27">
    <source>
        <dbReference type="Proteomes" id="UP000318422"/>
    </source>
</evidence>
<dbReference type="InterPro" id="IPR036641">
    <property type="entry name" value="HPT_dom_sf"/>
</dbReference>
<keyword evidence="6" id="KW-0808">Transferase</keyword>
<dbReference type="CDD" id="cd00082">
    <property type="entry name" value="HisKA"/>
    <property type="match status" value="1"/>
</dbReference>
<dbReference type="PROSITE" id="PS50894">
    <property type="entry name" value="HPT"/>
    <property type="match status" value="1"/>
</dbReference>
<dbReference type="InterPro" id="IPR000700">
    <property type="entry name" value="PAS-assoc_C"/>
</dbReference>
<dbReference type="GO" id="GO:0000155">
    <property type="term" value="F:phosphorelay sensor kinase activity"/>
    <property type="evidence" value="ECO:0007669"/>
    <property type="project" value="InterPro"/>
</dbReference>
<feature type="modified residue" description="Phosphohistidine" evidence="16">
    <location>
        <position position="1489"/>
    </location>
</feature>
<dbReference type="EMBL" id="BJNV01000042">
    <property type="protein sequence ID" value="GEC96373.1"/>
    <property type="molecule type" value="Genomic_DNA"/>
</dbReference>
<dbReference type="InterPro" id="IPR046342">
    <property type="entry name" value="CBS_dom_sf"/>
</dbReference>
<dbReference type="PROSITE" id="PS50113">
    <property type="entry name" value="PAC"/>
    <property type="match status" value="2"/>
</dbReference>
<dbReference type="PROSITE" id="PS50109">
    <property type="entry name" value="HIS_KIN"/>
    <property type="match status" value="1"/>
</dbReference>
<dbReference type="SMART" id="SM00065">
    <property type="entry name" value="GAF"/>
    <property type="match status" value="2"/>
</dbReference>
<organism evidence="26 27">
    <name type="scientific">Zoogloea ramigera</name>
    <dbReference type="NCBI Taxonomy" id="350"/>
    <lineage>
        <taxon>Bacteria</taxon>
        <taxon>Pseudomonadati</taxon>
        <taxon>Pseudomonadota</taxon>
        <taxon>Betaproteobacteria</taxon>
        <taxon>Rhodocyclales</taxon>
        <taxon>Zoogloeaceae</taxon>
        <taxon>Zoogloea</taxon>
    </lineage>
</organism>
<dbReference type="PROSITE" id="PS50112">
    <property type="entry name" value="PAS"/>
    <property type="match status" value="4"/>
</dbReference>
<feature type="domain" description="PAC" evidence="23">
    <location>
        <begin position="654"/>
        <end position="706"/>
    </location>
</feature>
<dbReference type="Pfam" id="PF00512">
    <property type="entry name" value="HisKA"/>
    <property type="match status" value="1"/>
</dbReference>
<evidence type="ECO:0000256" key="10">
    <source>
        <dbReference type="ARBA" id="ARBA00022840"/>
    </source>
</evidence>
<gene>
    <name evidence="26" type="ORF">ZRA01_24460</name>
</gene>
<dbReference type="Gene3D" id="3.10.580.10">
    <property type="entry name" value="CBS-domain"/>
    <property type="match status" value="1"/>
</dbReference>
<dbReference type="Pfam" id="PF02518">
    <property type="entry name" value="HATPase_c"/>
    <property type="match status" value="1"/>
</dbReference>
<dbReference type="InterPro" id="IPR036890">
    <property type="entry name" value="HATPase_C_sf"/>
</dbReference>
<dbReference type="InterPro" id="IPR013655">
    <property type="entry name" value="PAS_fold_3"/>
</dbReference>
<dbReference type="SUPFAM" id="SSF47384">
    <property type="entry name" value="Homodimeric domain of signal transducing histidine kinase"/>
    <property type="match status" value="1"/>
</dbReference>
<keyword evidence="13" id="KW-0472">Membrane</keyword>
<feature type="domain" description="CBS" evidence="25">
    <location>
        <begin position="64"/>
        <end position="121"/>
    </location>
</feature>
<dbReference type="EC" id="2.7.13.3" evidence="3"/>
<evidence type="ECO:0000256" key="8">
    <source>
        <dbReference type="ARBA" id="ARBA00022741"/>
    </source>
</evidence>
<keyword evidence="8" id="KW-0547">Nucleotide-binding</keyword>
<dbReference type="SUPFAM" id="SSF47226">
    <property type="entry name" value="Histidine-containing phosphotransfer domain, HPT domain"/>
    <property type="match status" value="1"/>
</dbReference>
<dbReference type="SUPFAM" id="SSF55781">
    <property type="entry name" value="GAF domain-like"/>
    <property type="match status" value="2"/>
</dbReference>
<evidence type="ECO:0000256" key="15">
    <source>
        <dbReference type="ARBA" id="ARBA00070152"/>
    </source>
</evidence>
<feature type="domain" description="PAS" evidence="22">
    <location>
        <begin position="143"/>
        <end position="194"/>
    </location>
</feature>
<dbReference type="PRINTS" id="PR00344">
    <property type="entry name" value="BCTRLSENSOR"/>
</dbReference>
<dbReference type="Proteomes" id="UP000318422">
    <property type="component" value="Unassembled WGS sequence"/>
</dbReference>
<evidence type="ECO:0000256" key="9">
    <source>
        <dbReference type="ARBA" id="ARBA00022777"/>
    </source>
</evidence>
<sequence>MHVELVAVSPALPVAEALRRMDGGGASCVVAVEDGRPVGILTDTDVLRLQARADLAGVTVAQVMTTPVVQAAAGGRLADAVSLMSEKRIRHLPLVGPDGRLQGVLGRQWLLDLPGLERIASTEALPEVQRARLFGAALAVEAERNFLKAMVRTLPDLVWLKDPDGVYIACNTRVEALVGVPEAQLVGKTDYDFFSWPEADGFRGGDLAAIHAGCAVRSEMEVVFAADGHWEQLEVIRTPMVDDNGRLIGVLAVARDVTETRAMQAALRDREEIFSSIVGQAGDSIAVVDARTGQFVEFNEAAHRNLGYSRAEFARLSVREIDCLLDDAVLGERLAQMNTPAGLVLESRLRHHSGQVCDVRISARGIRIRGEAHYLSVIWSDITERKRVEQSLKRANRALRTVGECSQLLARAGDEMSLMQDVCRLMVELGEYRMAWFGLAENGPGRSVRPVASAGFAPDYLDGLQVSWADDESGQGPTGTAIRERRPVRCRDIQADPACAPWRDAAAGRGYASSCALPLVDGSGTCFGALNVYSVEPDAFDDEEMRLLEELCSDLSFGLRALRDRGERDEAQRRQRVAEGQLGRLVEASPTILYSLRQVGGQRVPTTVSENVQRILGYTPTEMLAANWWVDHVHPDDVSRTLRVPGEILASSQVFSEYRFAHRDGHYVWLRDEVRIGGVGAGGEVEVFGVMTDVTEHKKVEQSLENQRQVLEMVASGASLSATLDKLARGLEALLPGMCASILLLDADGLHLRHGAAPTLPEGYVRAIDGIAIGEGVGSCGTAAAIGKAVIVEDIARHPLWAPYVTLAAAYGLCACWSFPILSREGRVRGTLALYPPRVSRPTPAHLEQVRLATDVAAIAIGRHNEESALRASEARFRKLFDLAPVPFVYIMADGRIGDVNRSFVDALGYVPADLPTTDALWERAVPDPEYRRWAQDVWAQSMDQARRSGRPVEPRELRVVSRDGTERTLMASGIPVDDSLLATFFDITEIRQLDAQLAHYHHHLEELVAERTAQLAEVSQRAEAASRAKSAFLANMSHEIRTPMNAILGQARLLERSRLEAGQQDRLARIRHAGAHLLAIINDILDISKIEAGKLHLDAVDFSPEVLFSQTHSLIHDRIVARKLGFRSDTGDLPPVLRGDVTRLRQALLNYLSNAVKFTEHGAVTLRAHVEDDAGDTLLVRFEVSDSGIGIAPEQLGRLFQSFEQADASTTRKYGGTGLGLALTRHLASLMGGEAGAQSEPGRGSVFWFTARLQKRPGVALPAAEPDAPVEIMASAAGQLAGAQVLLVEDNPLNQEVAVDMLTDLGLAIDLANNGKEAVERAARGDYDLILMDMQMPVMDGLEATRQIRRLPGHADIPILAMTANVFDEDKAACLAAGMNDFITKPVAPEALQRVLFRWLTADDPAPPPEPPPAPPAAPAPGSDIDWTARLAGIDGFDPARGVAIVRGKWPIYLRILGVFLSSQADVADGLLACLADGRLKELEQLAHSLKGSAGNIGAVRVFELSAEVCATVRGQRDAAGLAATVEALAGSTKALIGALRERLAAEGCP</sequence>
<keyword evidence="12" id="KW-0902">Two-component regulatory system</keyword>
<dbReference type="PANTHER" id="PTHR45339:SF1">
    <property type="entry name" value="HYBRID SIGNAL TRANSDUCTION HISTIDINE KINASE J"/>
    <property type="match status" value="1"/>
</dbReference>
<comment type="caution">
    <text evidence="26">The sequence shown here is derived from an EMBL/GenBank/DDBJ whole genome shotgun (WGS) entry which is preliminary data.</text>
</comment>
<proteinExistence type="predicted"/>
<dbReference type="SUPFAM" id="SSF55785">
    <property type="entry name" value="PYP-like sensor domain (PAS domain)"/>
    <property type="match status" value="4"/>
</dbReference>
<evidence type="ECO:0000259" key="24">
    <source>
        <dbReference type="PROSITE" id="PS50894"/>
    </source>
</evidence>
<dbReference type="SUPFAM" id="SSF54631">
    <property type="entry name" value="CBS-domain pair"/>
    <property type="match status" value="1"/>
</dbReference>
<dbReference type="Pfam" id="PF01627">
    <property type="entry name" value="Hpt"/>
    <property type="match status" value="1"/>
</dbReference>
<dbReference type="Pfam" id="PF13188">
    <property type="entry name" value="PAS_8"/>
    <property type="match status" value="1"/>
</dbReference>
<dbReference type="SUPFAM" id="SSF52172">
    <property type="entry name" value="CheY-like"/>
    <property type="match status" value="1"/>
</dbReference>
<evidence type="ECO:0000256" key="13">
    <source>
        <dbReference type="ARBA" id="ARBA00023136"/>
    </source>
</evidence>
<dbReference type="GO" id="GO:0005886">
    <property type="term" value="C:plasma membrane"/>
    <property type="evidence" value="ECO:0007669"/>
    <property type="project" value="UniProtKB-SubCell"/>
</dbReference>
<feature type="region of interest" description="Disordered" evidence="19">
    <location>
        <begin position="1403"/>
        <end position="1423"/>
    </location>
</feature>
<dbReference type="Gene3D" id="3.30.450.40">
    <property type="match status" value="2"/>
</dbReference>
<dbReference type="SUPFAM" id="SSF55874">
    <property type="entry name" value="ATPase domain of HSP90 chaperone/DNA topoisomerase II/histidine kinase"/>
    <property type="match status" value="1"/>
</dbReference>
<feature type="modified residue" description="4-aspartylphosphate" evidence="17">
    <location>
        <position position="1334"/>
    </location>
</feature>
<dbReference type="GO" id="GO:0005524">
    <property type="term" value="F:ATP binding"/>
    <property type="evidence" value="ECO:0007669"/>
    <property type="project" value="UniProtKB-KW"/>
</dbReference>
<dbReference type="Gene3D" id="3.40.50.2300">
    <property type="match status" value="1"/>
</dbReference>
<comment type="function">
    <text evidence="14">Member of the two-component regulatory system BvgS/BvgA. Phosphorylates BvgA via a four-step phosphorelay in response to environmental signals.</text>
</comment>
<keyword evidence="10" id="KW-0067">ATP-binding</keyword>
<dbReference type="InterPro" id="IPR004358">
    <property type="entry name" value="Sig_transdc_His_kin-like_C"/>
</dbReference>
<evidence type="ECO:0000256" key="18">
    <source>
        <dbReference type="PROSITE-ProRule" id="PRU00703"/>
    </source>
</evidence>
<keyword evidence="5 17" id="KW-0597">Phosphoprotein</keyword>
<feature type="domain" description="PAC" evidence="23">
    <location>
        <begin position="216"/>
        <end position="269"/>
    </location>
</feature>
<keyword evidence="11" id="KW-1133">Transmembrane helix</keyword>
<feature type="domain" description="HPt" evidence="24">
    <location>
        <begin position="1450"/>
        <end position="1548"/>
    </location>
</feature>
<dbReference type="Gene3D" id="1.20.120.160">
    <property type="entry name" value="HPT domain"/>
    <property type="match status" value="1"/>
</dbReference>
<evidence type="ECO:0000256" key="7">
    <source>
        <dbReference type="ARBA" id="ARBA00022692"/>
    </source>
</evidence>
<dbReference type="InterPro" id="IPR001789">
    <property type="entry name" value="Sig_transdc_resp-reg_receiver"/>
</dbReference>
<comment type="catalytic activity">
    <reaction evidence="1">
        <text>ATP + protein L-histidine = ADP + protein N-phospho-L-histidine.</text>
        <dbReference type="EC" id="2.7.13.3"/>
    </reaction>
</comment>
<evidence type="ECO:0000256" key="16">
    <source>
        <dbReference type="PROSITE-ProRule" id="PRU00110"/>
    </source>
</evidence>
<dbReference type="Pfam" id="PF08448">
    <property type="entry name" value="PAS_4"/>
    <property type="match status" value="1"/>
</dbReference>
<feature type="compositionally biased region" description="Pro residues" evidence="19">
    <location>
        <begin position="1406"/>
        <end position="1420"/>
    </location>
</feature>
<name>A0A4Y4CYI4_ZOORA</name>
<evidence type="ECO:0000256" key="3">
    <source>
        <dbReference type="ARBA" id="ARBA00012438"/>
    </source>
</evidence>
<dbReference type="InterPro" id="IPR035965">
    <property type="entry name" value="PAS-like_dom_sf"/>
</dbReference>
<dbReference type="Pfam" id="PF00571">
    <property type="entry name" value="CBS"/>
    <property type="match status" value="2"/>
</dbReference>
<evidence type="ECO:0000313" key="26">
    <source>
        <dbReference type="EMBL" id="GEC96373.1"/>
    </source>
</evidence>
<feature type="domain" description="Response regulatory" evidence="21">
    <location>
        <begin position="1285"/>
        <end position="1401"/>
    </location>
</feature>
<dbReference type="Pfam" id="PF00072">
    <property type="entry name" value="Response_reg"/>
    <property type="match status" value="1"/>
</dbReference>
<dbReference type="InterPro" id="IPR036097">
    <property type="entry name" value="HisK_dim/P_sf"/>
</dbReference>
<comment type="subcellular location">
    <subcellularLocation>
        <location evidence="2">Cell membrane</location>
        <topology evidence="2">Multi-pass membrane protein</topology>
    </subcellularLocation>
</comment>
<dbReference type="InterPro" id="IPR008207">
    <property type="entry name" value="Sig_transdc_His_kin_Hpt_dom"/>
</dbReference>
<dbReference type="InterPro" id="IPR000014">
    <property type="entry name" value="PAS"/>
</dbReference>
<dbReference type="PANTHER" id="PTHR45339">
    <property type="entry name" value="HYBRID SIGNAL TRANSDUCTION HISTIDINE KINASE J"/>
    <property type="match status" value="1"/>
</dbReference>
<dbReference type="Gene3D" id="3.30.565.10">
    <property type="entry name" value="Histidine kinase-like ATPase, C-terminal domain"/>
    <property type="match status" value="1"/>
</dbReference>
<evidence type="ECO:0000256" key="1">
    <source>
        <dbReference type="ARBA" id="ARBA00000085"/>
    </source>
</evidence>
<feature type="domain" description="PAS" evidence="22">
    <location>
        <begin position="578"/>
        <end position="652"/>
    </location>
</feature>
<dbReference type="Pfam" id="PF13426">
    <property type="entry name" value="PAS_9"/>
    <property type="match status" value="1"/>
</dbReference>
<evidence type="ECO:0000259" key="20">
    <source>
        <dbReference type="PROSITE" id="PS50109"/>
    </source>
</evidence>
<evidence type="ECO:0000256" key="6">
    <source>
        <dbReference type="ARBA" id="ARBA00022679"/>
    </source>
</evidence>
<dbReference type="SMART" id="SM00448">
    <property type="entry name" value="REC"/>
    <property type="match status" value="1"/>
</dbReference>
<dbReference type="InterPro" id="IPR029016">
    <property type="entry name" value="GAF-like_dom_sf"/>
</dbReference>
<feature type="domain" description="CBS" evidence="25">
    <location>
        <begin position="1"/>
        <end position="57"/>
    </location>
</feature>
<protein>
    <recommendedName>
        <fullName evidence="15">Virulence sensor protein BvgS</fullName>
        <ecNumber evidence="3">2.7.13.3</ecNumber>
    </recommendedName>
</protein>
<dbReference type="SMART" id="SM00086">
    <property type="entry name" value="PAC"/>
    <property type="match status" value="4"/>
</dbReference>
<dbReference type="InterPro" id="IPR000644">
    <property type="entry name" value="CBS_dom"/>
</dbReference>
<dbReference type="InterPro" id="IPR003594">
    <property type="entry name" value="HATPase_dom"/>
</dbReference>
<keyword evidence="7" id="KW-0812">Transmembrane</keyword>